<dbReference type="EMBL" id="JASCXX010000042">
    <property type="protein sequence ID" value="MDI6451604.1"/>
    <property type="molecule type" value="Genomic_DNA"/>
</dbReference>
<dbReference type="SUPFAM" id="SSF52540">
    <property type="entry name" value="P-loop containing nucleoside triphosphate hydrolases"/>
    <property type="match status" value="1"/>
</dbReference>
<keyword evidence="2" id="KW-1185">Reference proteome</keyword>
<dbReference type="Proteomes" id="UP001431776">
    <property type="component" value="Unassembled WGS sequence"/>
</dbReference>
<sequence>MTGTHAQQLYRIIQTYRLADRDPRYGQYLQMLERGQITDLMAQALLHQARQFVEYLRVHPNLLMKSPSQDQLNETGPPDFEFMTLEEGARCRYGIRLTDRPRHLLATGQSGAGKTSTLRAIVRGIDGMRNADGKRISMIVTDPKGGVFSDARQLMGDHWLHYSKDGPPLFSLAAPEGVPPNVWINVLATIFAARASIKCASITLTSIIKWLCNQLYPQPSEHILWPDLRLVLDVCYASPPSLWASKPEYQASLVQTLEGFVQGTGPLLQTFAGLDLERDIIQEGKSVVFDIPALYPPWIRGFIFDLLISQVLFSRIARHRLVDTTECVFIMDEADQDASESSQAAFPDQMSPLSLLLKQGRELGIACILAVTAIRDTSMMVLCNVQYTLCHNMSDELSLLQAKRTLLLPPGAEAMLPGLKPGEALFRESQGAWPHPMLVKVDYMPPNRTPLQEFDTFPSVPSKRLAEMPELQAALAALIAEHRATRMRQARQGKPALSELSRKVLDLASIRPCVPVARLFNELGKPSPTAQASARKALEEQKLSDFTEVRMGRRNVLLIRLTDEGWSFLGKQPPRRKGRGDIPHWHICQWLCWLGEQRGCKTATEWIVPGTNHPVDAVWQTGKETHVFEAVVGCEDNLISHLTACFITSDAVDRATIVAPQKSKLSELKAVIDAEPTLKPFVDRIEYLPAESILSELWP</sequence>
<dbReference type="PANTHER" id="PTHR30121:SF6">
    <property type="entry name" value="SLR6007 PROTEIN"/>
    <property type="match status" value="1"/>
</dbReference>
<dbReference type="RefSeq" id="WP_349247014.1">
    <property type="nucleotide sequence ID" value="NZ_JASCXX010000042.1"/>
</dbReference>
<dbReference type="InterPro" id="IPR051162">
    <property type="entry name" value="T4SS_component"/>
</dbReference>
<dbReference type="PANTHER" id="PTHR30121">
    <property type="entry name" value="UNCHARACTERIZED PROTEIN YJGR-RELATED"/>
    <property type="match status" value="1"/>
</dbReference>
<proteinExistence type="predicted"/>
<dbReference type="AlphaFoldDB" id="A0AAW6U4Z2"/>
<protein>
    <recommendedName>
        <fullName evidence="3">ATP-binding protein</fullName>
    </recommendedName>
</protein>
<evidence type="ECO:0008006" key="3">
    <source>
        <dbReference type="Google" id="ProtNLM"/>
    </source>
</evidence>
<gene>
    <name evidence="1" type="ORF">QJ522_21255</name>
</gene>
<comment type="caution">
    <text evidence="1">The sequence shown here is derived from an EMBL/GenBank/DDBJ whole genome shotgun (WGS) entry which is preliminary data.</text>
</comment>
<dbReference type="InterPro" id="IPR027417">
    <property type="entry name" value="P-loop_NTPase"/>
</dbReference>
<reference evidence="1" key="1">
    <citation type="submission" date="2023-05" db="EMBL/GenBank/DDBJ databases">
        <title>Anaerotaeda fermentans gen. nov., sp. nov., a novel anaerobic planctomycete of the new family within the order Sedimentisphaerales isolated from Taman Peninsula, Russia.</title>
        <authorList>
            <person name="Khomyakova M.A."/>
            <person name="Merkel A.Y."/>
            <person name="Slobodkin A.I."/>
        </authorList>
    </citation>
    <scope>NUCLEOTIDE SEQUENCE</scope>
    <source>
        <strain evidence="1">M17dextr</strain>
    </source>
</reference>
<accession>A0AAW6U4Z2</accession>
<name>A0AAW6U4Z2_9BACT</name>
<dbReference type="Gene3D" id="3.40.50.300">
    <property type="entry name" value="P-loop containing nucleotide triphosphate hydrolases"/>
    <property type="match status" value="2"/>
</dbReference>
<evidence type="ECO:0000313" key="1">
    <source>
        <dbReference type="EMBL" id="MDI6451604.1"/>
    </source>
</evidence>
<evidence type="ECO:0000313" key="2">
    <source>
        <dbReference type="Proteomes" id="UP001431776"/>
    </source>
</evidence>
<organism evidence="1 2">
    <name type="scientific">Anaerobaca lacustris</name>
    <dbReference type="NCBI Taxonomy" id="3044600"/>
    <lineage>
        <taxon>Bacteria</taxon>
        <taxon>Pseudomonadati</taxon>
        <taxon>Planctomycetota</taxon>
        <taxon>Phycisphaerae</taxon>
        <taxon>Sedimentisphaerales</taxon>
        <taxon>Anaerobacaceae</taxon>
        <taxon>Anaerobaca</taxon>
    </lineage>
</organism>